<gene>
    <name evidence="2" type="ORF">RhiirA4_550640</name>
</gene>
<protein>
    <recommendedName>
        <fullName evidence="1">DUF6570 domain-containing protein</fullName>
    </recommendedName>
</protein>
<evidence type="ECO:0000313" key="3">
    <source>
        <dbReference type="Proteomes" id="UP000234323"/>
    </source>
</evidence>
<name>A0A2I1HND5_9GLOM</name>
<evidence type="ECO:0000259" key="1">
    <source>
        <dbReference type="Pfam" id="PF20209"/>
    </source>
</evidence>
<keyword evidence="3" id="KW-1185">Reference proteome</keyword>
<comment type="caution">
    <text evidence="2">The sequence shown here is derived from an EMBL/GenBank/DDBJ whole genome shotgun (WGS) entry which is preliminary data.</text>
</comment>
<sequence length="99" mass="11480">MDPGEVPDKLRDLTEIEEILLARVFPVMSVYRLRGGSAWISRKRYQLSSRCPRICFKAPLLLDVLVIRRQSASNAEAFRDFKVRCDKVTQALIWLVKTK</sequence>
<feature type="domain" description="DUF6570" evidence="1">
    <location>
        <begin position="1"/>
        <end position="97"/>
    </location>
</feature>
<proteinExistence type="predicted"/>
<accession>A0A2I1HND5</accession>
<dbReference type="Proteomes" id="UP000234323">
    <property type="component" value="Unassembled WGS sequence"/>
</dbReference>
<dbReference type="Pfam" id="PF20209">
    <property type="entry name" value="DUF6570"/>
    <property type="match status" value="1"/>
</dbReference>
<dbReference type="InterPro" id="IPR046700">
    <property type="entry name" value="DUF6570"/>
</dbReference>
<reference evidence="2 3" key="1">
    <citation type="submission" date="2015-10" db="EMBL/GenBank/DDBJ databases">
        <title>Genome analyses suggest a sexual origin of heterokaryosis in a supposedly ancient asexual fungus.</title>
        <authorList>
            <person name="Ropars J."/>
            <person name="Sedzielewska K."/>
            <person name="Noel J."/>
            <person name="Charron P."/>
            <person name="Farinelli L."/>
            <person name="Marton T."/>
            <person name="Kruger M."/>
            <person name="Pelin A."/>
            <person name="Brachmann A."/>
            <person name="Corradi N."/>
        </authorList>
    </citation>
    <scope>NUCLEOTIDE SEQUENCE [LARGE SCALE GENOMIC DNA]</scope>
    <source>
        <strain evidence="2 3">A4</strain>
    </source>
</reference>
<dbReference type="EMBL" id="LLXI01004217">
    <property type="protein sequence ID" value="PKY60391.1"/>
    <property type="molecule type" value="Genomic_DNA"/>
</dbReference>
<dbReference type="AlphaFoldDB" id="A0A2I1HND5"/>
<evidence type="ECO:0000313" key="2">
    <source>
        <dbReference type="EMBL" id="PKY60391.1"/>
    </source>
</evidence>
<organism evidence="2 3">
    <name type="scientific">Rhizophagus irregularis</name>
    <dbReference type="NCBI Taxonomy" id="588596"/>
    <lineage>
        <taxon>Eukaryota</taxon>
        <taxon>Fungi</taxon>
        <taxon>Fungi incertae sedis</taxon>
        <taxon>Mucoromycota</taxon>
        <taxon>Glomeromycotina</taxon>
        <taxon>Glomeromycetes</taxon>
        <taxon>Glomerales</taxon>
        <taxon>Glomeraceae</taxon>
        <taxon>Rhizophagus</taxon>
    </lineage>
</organism>